<accession>A0ACA9M5G1</accession>
<protein>
    <submittedName>
        <fullName evidence="1">1032_t:CDS:1</fullName>
    </submittedName>
</protein>
<dbReference type="EMBL" id="CAJVQC010006776">
    <property type="protein sequence ID" value="CAG8571135.1"/>
    <property type="molecule type" value="Genomic_DNA"/>
</dbReference>
<keyword evidence="2" id="KW-1185">Reference proteome</keyword>
<evidence type="ECO:0000313" key="1">
    <source>
        <dbReference type="EMBL" id="CAG8571135.1"/>
    </source>
</evidence>
<dbReference type="Proteomes" id="UP000789920">
    <property type="component" value="Unassembled WGS sequence"/>
</dbReference>
<evidence type="ECO:0000313" key="2">
    <source>
        <dbReference type="Proteomes" id="UP000789920"/>
    </source>
</evidence>
<organism evidence="1 2">
    <name type="scientific">Racocetra persica</name>
    <dbReference type="NCBI Taxonomy" id="160502"/>
    <lineage>
        <taxon>Eukaryota</taxon>
        <taxon>Fungi</taxon>
        <taxon>Fungi incertae sedis</taxon>
        <taxon>Mucoromycota</taxon>
        <taxon>Glomeromycotina</taxon>
        <taxon>Glomeromycetes</taxon>
        <taxon>Diversisporales</taxon>
        <taxon>Gigasporaceae</taxon>
        <taxon>Racocetra</taxon>
    </lineage>
</organism>
<sequence>MTSSDTAEIDMKLIFDQPPLMKMILLQDSIVLPPLLTSIHLTNSNVTEFNSSDASSDNDAPCIMRSSKFPTQLTVTSPNAIEVESSETNNDINALELSAEINNDINASELSTITPRAIKSSKSSKIQTRLSTSSNAIEIDRSEANNNNNTLELSTITTRTIRSSRASRVTTRSSASSDKIEVDKHISTQSSDLPLSQ</sequence>
<name>A0ACA9M5G1_9GLOM</name>
<reference evidence="1" key="1">
    <citation type="submission" date="2021-06" db="EMBL/GenBank/DDBJ databases">
        <authorList>
            <person name="Kallberg Y."/>
            <person name="Tangrot J."/>
            <person name="Rosling A."/>
        </authorList>
    </citation>
    <scope>NUCLEOTIDE SEQUENCE</scope>
    <source>
        <strain evidence="1">MA461A</strain>
    </source>
</reference>
<proteinExistence type="predicted"/>
<gene>
    <name evidence="1" type="ORF">RPERSI_LOCUS4759</name>
</gene>
<comment type="caution">
    <text evidence="1">The sequence shown here is derived from an EMBL/GenBank/DDBJ whole genome shotgun (WGS) entry which is preliminary data.</text>
</comment>